<keyword evidence="2" id="KW-1185">Reference proteome</keyword>
<sequence length="508" mass="59244">MASVSEILDNFNSGLYKTKDELENALQKIHEHVALVSDSIDDFNERMIDTLNRFKKRRFCTYCEVYYSLVDLITHENTNLQRRNITNQKGREIVEVESAINSRLKTFWIVSEEEEGQDVVSFLNENRDELIDKVKEQVITINAIKFNLVLICKFKKGENDEYDASFKTSNIRVLLADQIHEIVDKSFSKLLKEKSEFQAKGSGWVLSKVLGLELRINKYIPLRGSTYIELPARIKNIKAVINVNHSDLYCFKYAIWAKNIGKDSQRVSKYNTRSFHEGYKWDCIEYPVDIKDIVKFERINNISINVFGLDEKNMVYPIKIVDSELDDHRDLLYITNDKTSHYCWIKDFEKLVRSQITKHHCVYASVVLPAIRTKSIQNCVKERAHPVKLCCQMIRIKLPFVVYADFECLLQNVSTCEPSSHTSYTYVIQRHEPFSFCYVVITPDSCQSPQLYRGPNAVRIFIERMKDEAEKIYTLYKNSIPMNPLTAEEETTFHLTSLCHTHTALIEI</sequence>
<accession>A0A8K0PEH2</accession>
<dbReference type="PANTHER" id="PTHR31511">
    <property type="entry name" value="PROTEIN CBG23764"/>
    <property type="match status" value="1"/>
</dbReference>
<reference evidence="1" key="1">
    <citation type="submission" date="2013-04" db="EMBL/GenBank/DDBJ databases">
        <authorList>
            <person name="Qu J."/>
            <person name="Murali S.C."/>
            <person name="Bandaranaike D."/>
            <person name="Bellair M."/>
            <person name="Blankenburg K."/>
            <person name="Chao H."/>
            <person name="Dinh H."/>
            <person name="Doddapaneni H."/>
            <person name="Downs B."/>
            <person name="Dugan-Rocha S."/>
            <person name="Elkadiri S."/>
            <person name="Gnanaolivu R.D."/>
            <person name="Hernandez B."/>
            <person name="Javaid M."/>
            <person name="Jayaseelan J.C."/>
            <person name="Lee S."/>
            <person name="Li M."/>
            <person name="Ming W."/>
            <person name="Munidasa M."/>
            <person name="Muniz J."/>
            <person name="Nguyen L."/>
            <person name="Ongeri F."/>
            <person name="Osuji N."/>
            <person name="Pu L.-L."/>
            <person name="Puazo M."/>
            <person name="Qu C."/>
            <person name="Quiroz J."/>
            <person name="Raj R."/>
            <person name="Weissenberger G."/>
            <person name="Xin Y."/>
            <person name="Zou X."/>
            <person name="Han Y."/>
            <person name="Richards S."/>
            <person name="Worley K."/>
            <person name="Muzny D."/>
            <person name="Gibbs R."/>
        </authorList>
    </citation>
    <scope>NUCLEOTIDE SEQUENCE</scope>
    <source>
        <strain evidence="1">Sampled in the wild</strain>
    </source>
</reference>
<evidence type="ECO:0000313" key="2">
    <source>
        <dbReference type="Proteomes" id="UP000792457"/>
    </source>
</evidence>
<evidence type="ECO:0000313" key="1">
    <source>
        <dbReference type="EMBL" id="KAG8240274.1"/>
    </source>
</evidence>
<dbReference type="OrthoDB" id="6620350at2759"/>
<gene>
    <name evidence="1" type="ORF">J437_LFUL018111</name>
</gene>
<comment type="caution">
    <text evidence="1">The sequence shown here is derived from an EMBL/GenBank/DDBJ whole genome shotgun (WGS) entry which is preliminary data.</text>
</comment>
<proteinExistence type="predicted"/>
<reference evidence="1" key="2">
    <citation type="submission" date="2017-10" db="EMBL/GenBank/DDBJ databases">
        <title>Ladona fulva Genome sequencing and assembly.</title>
        <authorList>
            <person name="Murali S."/>
            <person name="Richards S."/>
            <person name="Bandaranaike D."/>
            <person name="Bellair M."/>
            <person name="Blankenburg K."/>
            <person name="Chao H."/>
            <person name="Dinh H."/>
            <person name="Doddapaneni H."/>
            <person name="Dugan-Rocha S."/>
            <person name="Elkadiri S."/>
            <person name="Gnanaolivu R."/>
            <person name="Hernandez B."/>
            <person name="Skinner E."/>
            <person name="Javaid M."/>
            <person name="Lee S."/>
            <person name="Li M."/>
            <person name="Ming W."/>
            <person name="Munidasa M."/>
            <person name="Muniz J."/>
            <person name="Nguyen L."/>
            <person name="Hughes D."/>
            <person name="Osuji N."/>
            <person name="Pu L.-L."/>
            <person name="Puazo M."/>
            <person name="Qu C."/>
            <person name="Quiroz J."/>
            <person name="Raj R."/>
            <person name="Weissenberger G."/>
            <person name="Xin Y."/>
            <person name="Zou X."/>
            <person name="Han Y."/>
            <person name="Worley K."/>
            <person name="Muzny D."/>
            <person name="Gibbs R."/>
        </authorList>
    </citation>
    <scope>NUCLEOTIDE SEQUENCE</scope>
    <source>
        <strain evidence="1">Sampled in the wild</strain>
    </source>
</reference>
<dbReference type="Proteomes" id="UP000792457">
    <property type="component" value="Unassembled WGS sequence"/>
</dbReference>
<name>A0A8K0PEH2_LADFU</name>
<dbReference type="AlphaFoldDB" id="A0A8K0PEH2"/>
<dbReference type="PANTHER" id="PTHR31511:SF12">
    <property type="entry name" value="RHO TERMINATION FACTOR N-TERMINAL DOMAIN-CONTAINING PROTEIN"/>
    <property type="match status" value="1"/>
</dbReference>
<organism evidence="1 2">
    <name type="scientific">Ladona fulva</name>
    <name type="common">Scarce chaser dragonfly</name>
    <name type="synonym">Libellula fulva</name>
    <dbReference type="NCBI Taxonomy" id="123851"/>
    <lineage>
        <taxon>Eukaryota</taxon>
        <taxon>Metazoa</taxon>
        <taxon>Ecdysozoa</taxon>
        <taxon>Arthropoda</taxon>
        <taxon>Hexapoda</taxon>
        <taxon>Insecta</taxon>
        <taxon>Pterygota</taxon>
        <taxon>Palaeoptera</taxon>
        <taxon>Odonata</taxon>
        <taxon>Epiprocta</taxon>
        <taxon>Anisoptera</taxon>
        <taxon>Libelluloidea</taxon>
        <taxon>Libellulidae</taxon>
        <taxon>Ladona</taxon>
    </lineage>
</organism>
<dbReference type="EMBL" id="KZ312446">
    <property type="protein sequence ID" value="KAG8240274.1"/>
    <property type="molecule type" value="Genomic_DNA"/>
</dbReference>
<protein>
    <submittedName>
        <fullName evidence="1">Uncharacterized protein</fullName>
    </submittedName>
</protein>